<organism evidence="1 2">
    <name type="scientific">Acinetobacter baylyi</name>
    <dbReference type="NCBI Taxonomy" id="202950"/>
    <lineage>
        <taxon>Bacteria</taxon>
        <taxon>Pseudomonadati</taxon>
        <taxon>Pseudomonadota</taxon>
        <taxon>Gammaproteobacteria</taxon>
        <taxon>Moraxellales</taxon>
        <taxon>Moraxellaceae</taxon>
        <taxon>Acinetobacter</taxon>
    </lineage>
</organism>
<sequence>MSKNMMEFSFYPVIHEQAVAWGDMDAFGHVNNVMYYRYIESARIYYMQSLDIFSKDIYTVVASNQCKYLRPVFYPDTLKIAVRIEELRKSGFRMVYQLWSVQQNQLVATAEAIIVVVDKHDLKKTLIPEYIKNKIIEIENNVNHPIVFSE</sequence>
<protein>
    <submittedName>
        <fullName evidence="1">Acyl-CoA thioester hydrolase</fullName>
        <ecNumber evidence="1">3.1.2.-</ecNumber>
    </submittedName>
</protein>
<name>A0ABU0UZ31_ACIBI</name>
<dbReference type="InterPro" id="IPR050563">
    <property type="entry name" value="4-hydroxybenzoyl-CoA_TE"/>
</dbReference>
<dbReference type="Gene3D" id="3.10.129.10">
    <property type="entry name" value="Hotdog Thioesterase"/>
    <property type="match status" value="1"/>
</dbReference>
<evidence type="ECO:0000313" key="2">
    <source>
        <dbReference type="Proteomes" id="UP001233360"/>
    </source>
</evidence>
<dbReference type="PANTHER" id="PTHR31793:SF40">
    <property type="entry name" value="ACYL-COA THIOESTER HYDROLASE, YBGC_YBAW FAMILY"/>
    <property type="match status" value="1"/>
</dbReference>
<evidence type="ECO:0000313" key="1">
    <source>
        <dbReference type="EMBL" id="MDQ1209503.1"/>
    </source>
</evidence>
<dbReference type="EC" id="3.1.2.-" evidence="1"/>
<dbReference type="SUPFAM" id="SSF54637">
    <property type="entry name" value="Thioesterase/thiol ester dehydrase-isomerase"/>
    <property type="match status" value="1"/>
</dbReference>
<dbReference type="GO" id="GO:0016787">
    <property type="term" value="F:hydrolase activity"/>
    <property type="evidence" value="ECO:0007669"/>
    <property type="project" value="UniProtKB-KW"/>
</dbReference>
<dbReference type="InterPro" id="IPR029069">
    <property type="entry name" value="HotDog_dom_sf"/>
</dbReference>
<comment type="caution">
    <text evidence="1">The sequence shown here is derived from an EMBL/GenBank/DDBJ whole genome shotgun (WGS) entry which is preliminary data.</text>
</comment>
<dbReference type="EMBL" id="JAUTBK010000002">
    <property type="protein sequence ID" value="MDQ1209503.1"/>
    <property type="molecule type" value="Genomic_DNA"/>
</dbReference>
<dbReference type="PANTHER" id="PTHR31793">
    <property type="entry name" value="4-HYDROXYBENZOYL-COA THIOESTERASE FAMILY MEMBER"/>
    <property type="match status" value="1"/>
</dbReference>
<keyword evidence="1" id="KW-0378">Hydrolase</keyword>
<reference evidence="1 2" key="1">
    <citation type="submission" date="2023-07" db="EMBL/GenBank/DDBJ databases">
        <title>Functional and genomic diversity of the sorghum phyllosphere microbiome.</title>
        <authorList>
            <person name="Shade A."/>
        </authorList>
    </citation>
    <scope>NUCLEOTIDE SEQUENCE [LARGE SCALE GENOMIC DNA]</scope>
    <source>
        <strain evidence="1 2">SORGH_AS_0887</strain>
    </source>
</reference>
<dbReference type="Pfam" id="PF13279">
    <property type="entry name" value="4HBT_2"/>
    <property type="match status" value="1"/>
</dbReference>
<dbReference type="Proteomes" id="UP001233360">
    <property type="component" value="Unassembled WGS sequence"/>
</dbReference>
<gene>
    <name evidence="1" type="ORF">QE380_002426</name>
</gene>
<accession>A0ABU0UZ31</accession>
<dbReference type="CDD" id="cd00586">
    <property type="entry name" value="4HBT"/>
    <property type="match status" value="1"/>
</dbReference>
<proteinExistence type="predicted"/>
<keyword evidence="2" id="KW-1185">Reference proteome</keyword>